<dbReference type="Proteomes" id="UP000292958">
    <property type="component" value="Unassembled WGS sequence"/>
</dbReference>
<feature type="transmembrane region" description="Helical" evidence="1">
    <location>
        <begin position="61"/>
        <end position="83"/>
    </location>
</feature>
<feature type="transmembrane region" description="Helical" evidence="1">
    <location>
        <begin position="104"/>
        <end position="122"/>
    </location>
</feature>
<reference evidence="2 3" key="1">
    <citation type="submission" date="2019-02" db="EMBL/GenBank/DDBJ databases">
        <title>Genomic Encyclopedia of Archaeal and Bacterial Type Strains, Phase II (KMG-II): from individual species to whole genera.</title>
        <authorList>
            <person name="Goeker M."/>
        </authorList>
    </citation>
    <scope>NUCLEOTIDE SEQUENCE [LARGE SCALE GENOMIC DNA]</scope>
    <source>
        <strain evidence="2 3">DSM 18101</strain>
    </source>
</reference>
<sequence length="355" mass="39757">MDPVTHFMTGAVLSRAGFNRKAAYATLAMTLAAEAPDLDVLWSFKGPIAGLEHHRGWTHTFLGVPFEAVVITGVVWLGHRLLLRWRSSRGTHASRGSGAAAPIHWPRLYLFSLIALLSHLLLDWTNNYGLRPFFPFNPRWYSGSFVFIFEPVIFLLLLAALVAPALFGLVGSEVGARRPAYRGRGWAIAALVGVVGFWGWRYVEREKAIALTREAGLRQEQTLRITANPYPINPFRWQTLIETPLVYQIANVNTLNGNVSSSAQADVFHKPPTTLATLVAKRSWLGQIYLDWSQFPIVNETVTGPDGLTAVTFRDLRFIYDPPVLGRDQIPLSAVVMVNDDRRVDRMEMDGHVQR</sequence>
<evidence type="ECO:0000313" key="2">
    <source>
        <dbReference type="EMBL" id="RZU41299.1"/>
    </source>
</evidence>
<protein>
    <submittedName>
        <fullName evidence="2">Inner membrane protein</fullName>
    </submittedName>
</protein>
<gene>
    <name evidence="2" type="ORF">BDD14_2810</name>
</gene>
<keyword evidence="3" id="KW-1185">Reference proteome</keyword>
<dbReference type="PANTHER" id="PTHR40031">
    <property type="entry name" value="HYPOTHETICAL MEMBRANE SPANNING PROTEIN"/>
    <property type="match status" value="1"/>
</dbReference>
<keyword evidence="1" id="KW-0812">Transmembrane</keyword>
<organism evidence="2 3">
    <name type="scientific">Edaphobacter modestus</name>
    <dbReference type="NCBI Taxonomy" id="388466"/>
    <lineage>
        <taxon>Bacteria</taxon>
        <taxon>Pseudomonadati</taxon>
        <taxon>Acidobacteriota</taxon>
        <taxon>Terriglobia</taxon>
        <taxon>Terriglobales</taxon>
        <taxon>Acidobacteriaceae</taxon>
        <taxon>Edaphobacter</taxon>
    </lineage>
</organism>
<proteinExistence type="predicted"/>
<dbReference type="AlphaFoldDB" id="A0A4Q7YW80"/>
<name>A0A4Q7YW80_9BACT</name>
<evidence type="ECO:0000256" key="1">
    <source>
        <dbReference type="SAM" id="Phobius"/>
    </source>
</evidence>
<dbReference type="EMBL" id="SHKW01000001">
    <property type="protein sequence ID" value="RZU41299.1"/>
    <property type="molecule type" value="Genomic_DNA"/>
</dbReference>
<dbReference type="PANTHER" id="PTHR40031:SF1">
    <property type="entry name" value="MEMBRANE-BOUND METAL-DEPENDENT HYDROLASE"/>
    <property type="match status" value="1"/>
</dbReference>
<comment type="caution">
    <text evidence="2">The sequence shown here is derived from an EMBL/GenBank/DDBJ whole genome shotgun (WGS) entry which is preliminary data.</text>
</comment>
<evidence type="ECO:0000313" key="3">
    <source>
        <dbReference type="Proteomes" id="UP000292958"/>
    </source>
</evidence>
<keyword evidence="1" id="KW-0472">Membrane</keyword>
<keyword evidence="1" id="KW-1133">Transmembrane helix</keyword>
<dbReference type="InterPro" id="IPR053170">
    <property type="entry name" value="Transcription_regulator"/>
</dbReference>
<dbReference type="RefSeq" id="WP_130419237.1">
    <property type="nucleotide sequence ID" value="NZ_SHKW01000001.1"/>
</dbReference>
<dbReference type="OrthoDB" id="110250at2"/>
<dbReference type="InterPro" id="IPR007404">
    <property type="entry name" value="YdjM-like"/>
</dbReference>
<feature type="transmembrane region" description="Helical" evidence="1">
    <location>
        <begin position="142"/>
        <end position="171"/>
    </location>
</feature>
<feature type="transmembrane region" description="Helical" evidence="1">
    <location>
        <begin position="183"/>
        <end position="203"/>
    </location>
</feature>
<dbReference type="Pfam" id="PF04307">
    <property type="entry name" value="YdjM"/>
    <property type="match status" value="1"/>
</dbReference>
<accession>A0A4Q7YW80</accession>